<dbReference type="OrthoDB" id="613763at2759"/>
<feature type="compositionally biased region" description="Basic residues" evidence="7">
    <location>
        <begin position="246"/>
        <end position="255"/>
    </location>
</feature>
<evidence type="ECO:0000256" key="6">
    <source>
        <dbReference type="PIRNR" id="PIRNR028763"/>
    </source>
</evidence>
<evidence type="ECO:0000256" key="7">
    <source>
        <dbReference type="SAM" id="MobiDB-lite"/>
    </source>
</evidence>
<keyword evidence="9" id="KW-1185">Reference proteome</keyword>
<comment type="subcellular location">
    <subcellularLocation>
        <location evidence="1 6">Nucleus</location>
    </subcellularLocation>
</comment>
<reference evidence="8" key="1">
    <citation type="journal article" date="2020" name="Phytopathology">
        <title>Genome sequence of the chestnut blight fungus Cryphonectria parasitica EP155: A fundamental resource for an archetypical invasive plant pathogen.</title>
        <authorList>
            <person name="Crouch J.A."/>
            <person name="Dawe A."/>
            <person name="Aerts A."/>
            <person name="Barry K."/>
            <person name="Churchill A.C.L."/>
            <person name="Grimwood J."/>
            <person name="Hillman B."/>
            <person name="Milgroom M.G."/>
            <person name="Pangilinan J."/>
            <person name="Smith M."/>
            <person name="Salamov A."/>
            <person name="Schmutz J."/>
            <person name="Yadav J."/>
            <person name="Grigoriev I.V."/>
            <person name="Nuss D."/>
        </authorList>
    </citation>
    <scope>NUCLEOTIDE SEQUENCE</scope>
    <source>
        <strain evidence="8">EP155</strain>
    </source>
</reference>
<accession>A0A9P4Y0I8</accession>
<dbReference type="GO" id="GO:0005737">
    <property type="term" value="C:cytoplasm"/>
    <property type="evidence" value="ECO:0007669"/>
    <property type="project" value="UniProtKB-ARBA"/>
</dbReference>
<proteinExistence type="inferred from homology"/>
<name>A0A9P4Y0I8_CRYP1</name>
<evidence type="ECO:0000313" key="9">
    <source>
        <dbReference type="Proteomes" id="UP000803844"/>
    </source>
</evidence>
<dbReference type="GeneID" id="63841911"/>
<comment type="caution">
    <text evidence="8">The sequence shown here is derived from an EMBL/GenBank/DDBJ whole genome shotgun (WGS) entry which is preliminary data.</text>
</comment>
<keyword evidence="3 6" id="KW-0240">DNA-directed RNA polymerase</keyword>
<evidence type="ECO:0000256" key="5">
    <source>
        <dbReference type="ARBA" id="ARBA00023242"/>
    </source>
</evidence>
<dbReference type="InterPro" id="IPR016049">
    <property type="entry name" value="RNA_pol_Rpc34-like"/>
</dbReference>
<dbReference type="RefSeq" id="XP_040775249.1">
    <property type="nucleotide sequence ID" value="XM_040924782.1"/>
</dbReference>
<dbReference type="SUPFAM" id="SSF46785">
    <property type="entry name" value="Winged helix' DNA-binding domain"/>
    <property type="match status" value="1"/>
</dbReference>
<organism evidence="8 9">
    <name type="scientific">Cryphonectria parasitica (strain ATCC 38755 / EP155)</name>
    <dbReference type="NCBI Taxonomy" id="660469"/>
    <lineage>
        <taxon>Eukaryota</taxon>
        <taxon>Fungi</taxon>
        <taxon>Dikarya</taxon>
        <taxon>Ascomycota</taxon>
        <taxon>Pezizomycotina</taxon>
        <taxon>Sordariomycetes</taxon>
        <taxon>Sordariomycetidae</taxon>
        <taxon>Diaporthales</taxon>
        <taxon>Cryphonectriaceae</taxon>
        <taxon>Cryphonectria-Endothia species complex</taxon>
        <taxon>Cryphonectria</taxon>
    </lineage>
</organism>
<dbReference type="AlphaFoldDB" id="A0A9P4Y0I8"/>
<gene>
    <name evidence="8" type="ORF">M406DRAFT_62487</name>
</gene>
<evidence type="ECO:0000256" key="1">
    <source>
        <dbReference type="ARBA" id="ARBA00004123"/>
    </source>
</evidence>
<sequence>MAAASPAGSDMDPAKLSVLKDSLYDACVASGETLFSQEDLLDLGITSEVHVLSTLIQRLMTEKLLIVTNRQGGGILWKWRSAIDAEKYRHLNREQAMVYEMIEDAGADGIWSRTLKARLGMHDSVLKAHLKFLESKVYIKDMKSVEHPNKKMYIKASLRPSDKATGGPWFTDGSLDEAFISELLKVIFDYITRQSTYRSVHVGSAKKEKQPKKGILKGDPSNLGKGKKRAADDMSADDPTPPRPSAKPRREHRRTQLLPLPAGYNAYPTTRHLAEAISTGGITSNTTLTIADVQQLVDVLVYDGLVEPVRVGKTQGYRTAGDMGAGPLSNGLTEAPCGNCPVFDLCEEGGPVSPGNCVYFQRWLGD</sequence>
<dbReference type="GO" id="GO:0005654">
    <property type="term" value="C:nucleoplasm"/>
    <property type="evidence" value="ECO:0007669"/>
    <property type="project" value="UniProtKB-ARBA"/>
</dbReference>
<evidence type="ECO:0000256" key="2">
    <source>
        <dbReference type="ARBA" id="ARBA00011038"/>
    </source>
</evidence>
<dbReference type="PANTHER" id="PTHR12780">
    <property type="entry name" value="RNA POLYMERASE III DNA DIRECTED , 39KD SUBUNIT-RELATED"/>
    <property type="match status" value="1"/>
</dbReference>
<evidence type="ECO:0000256" key="3">
    <source>
        <dbReference type="ARBA" id="ARBA00022478"/>
    </source>
</evidence>
<dbReference type="InterPro" id="IPR036390">
    <property type="entry name" value="WH_DNA-bd_sf"/>
</dbReference>
<keyword evidence="5 6" id="KW-0539">Nucleus</keyword>
<evidence type="ECO:0000256" key="4">
    <source>
        <dbReference type="ARBA" id="ARBA00023163"/>
    </source>
</evidence>
<dbReference type="Pfam" id="PF05158">
    <property type="entry name" value="RNA_pol_Rpc34"/>
    <property type="match status" value="1"/>
</dbReference>
<comment type="similarity">
    <text evidence="2 6">Belongs to the eukaryotic RPC34/RPC39 RNA polymerase subunit family.</text>
</comment>
<dbReference type="FunFam" id="1.10.10.10:FF:000116">
    <property type="entry name" value="DNA-directed RNA polymerase III subunit RPC6"/>
    <property type="match status" value="1"/>
</dbReference>
<protein>
    <recommendedName>
        <fullName evidence="6">DNA-directed RNA polymerase III subunit RPC6</fullName>
        <shortName evidence="6">RNA polymerase III subunit C6</shortName>
    </recommendedName>
</protein>
<dbReference type="Gene3D" id="1.10.10.10">
    <property type="entry name" value="Winged helix-like DNA-binding domain superfamily/Winged helix DNA-binding domain"/>
    <property type="match status" value="1"/>
</dbReference>
<dbReference type="GO" id="GO:0006383">
    <property type="term" value="P:transcription by RNA polymerase III"/>
    <property type="evidence" value="ECO:0007669"/>
    <property type="project" value="UniProtKB-UniRule"/>
</dbReference>
<feature type="region of interest" description="Disordered" evidence="7">
    <location>
        <begin position="199"/>
        <end position="261"/>
    </location>
</feature>
<dbReference type="GO" id="GO:0005666">
    <property type="term" value="C:RNA polymerase III complex"/>
    <property type="evidence" value="ECO:0007669"/>
    <property type="project" value="UniProtKB-UniRule"/>
</dbReference>
<dbReference type="InterPro" id="IPR007832">
    <property type="entry name" value="RNA_pol_Rpc34"/>
</dbReference>
<dbReference type="PIRSF" id="PIRSF028763">
    <property type="entry name" value="RNA_pol_Rpc34"/>
    <property type="match status" value="1"/>
</dbReference>
<keyword evidence="4 6" id="KW-0804">Transcription</keyword>
<dbReference type="EMBL" id="MU032348">
    <property type="protein sequence ID" value="KAF3764288.1"/>
    <property type="molecule type" value="Genomic_DNA"/>
</dbReference>
<evidence type="ECO:0000313" key="8">
    <source>
        <dbReference type="EMBL" id="KAF3764288.1"/>
    </source>
</evidence>
<dbReference type="InterPro" id="IPR036388">
    <property type="entry name" value="WH-like_DNA-bd_sf"/>
</dbReference>
<dbReference type="Proteomes" id="UP000803844">
    <property type="component" value="Unassembled WGS sequence"/>
</dbReference>
<comment type="function">
    <text evidence="6">DNA-dependent RNA polymerase catalyzes the transcription of DNA into RNA using the four ribonucleoside triphosphates as substrates. Specific peripheric component of RNA polymerase III which synthesizes small RNAs, such as 5S rRNA and tRNAs.</text>
</comment>